<dbReference type="InterPro" id="IPR058163">
    <property type="entry name" value="LysR-type_TF_proteobact-type"/>
</dbReference>
<keyword evidence="2" id="KW-0805">Transcription regulation</keyword>
<dbReference type="Pfam" id="PF03466">
    <property type="entry name" value="LysR_substrate"/>
    <property type="match status" value="1"/>
</dbReference>
<evidence type="ECO:0000313" key="6">
    <source>
        <dbReference type="EMBL" id="PXX36821.1"/>
    </source>
</evidence>
<dbReference type="PANTHER" id="PTHR30537">
    <property type="entry name" value="HTH-TYPE TRANSCRIPTIONAL REGULATOR"/>
    <property type="match status" value="1"/>
</dbReference>
<evidence type="ECO:0000259" key="5">
    <source>
        <dbReference type="PROSITE" id="PS50931"/>
    </source>
</evidence>
<dbReference type="InterPro" id="IPR005119">
    <property type="entry name" value="LysR_subst-bd"/>
</dbReference>
<dbReference type="RefSeq" id="WP_110258164.1">
    <property type="nucleotide sequence ID" value="NZ_QJKB01000019.1"/>
</dbReference>
<gene>
    <name evidence="6" type="ORF">DFR42_11927</name>
</gene>
<keyword evidence="3" id="KW-0238">DNA-binding</keyword>
<dbReference type="GO" id="GO:0006351">
    <property type="term" value="P:DNA-templated transcription"/>
    <property type="evidence" value="ECO:0007669"/>
    <property type="project" value="TreeGrafter"/>
</dbReference>
<name>A0A318IR35_9BURK</name>
<dbReference type="GO" id="GO:0043565">
    <property type="term" value="F:sequence-specific DNA binding"/>
    <property type="evidence" value="ECO:0007669"/>
    <property type="project" value="TreeGrafter"/>
</dbReference>
<reference evidence="6 7" key="1">
    <citation type="submission" date="2018-05" db="EMBL/GenBank/DDBJ databases">
        <title>Genomic Encyclopedia of Type Strains, Phase IV (KMG-IV): sequencing the most valuable type-strain genomes for metagenomic binning, comparative biology and taxonomic classification.</title>
        <authorList>
            <person name="Goeker M."/>
        </authorList>
    </citation>
    <scope>NUCLEOTIDE SEQUENCE [LARGE SCALE GENOMIC DNA]</scope>
    <source>
        <strain evidence="6 7">DSM 19792</strain>
    </source>
</reference>
<sequence length="300" mass="32633">MEMLNEMAIFAQVVESGSFSAAARQLGVNTSAISRHVTRLEAHMGGRLLQRTTRSFALTELGQEVLTGSMRILQAARETHALAGTYSQHPSGVIRVTAPVAFGEVWLAPLLPGFLDAYPDVSVRLTLIDHTLDLIDEGVDLAIRISRELSPGLAARPLGKMRYVLVATPDYLQQYGYPTEPDELTAHSCIYLGYGSFGDHWNMQKGKQQCNVKIPARLTINNSSAILAATLAGGGIGLVPDFTARAAFAAKQVEVVLPDWEFCAPYTGNIYAVYTPGKHLALKIRVFIDYLLQAQNSKAS</sequence>
<dbReference type="InterPro" id="IPR036388">
    <property type="entry name" value="WH-like_DNA-bd_sf"/>
</dbReference>
<dbReference type="PROSITE" id="PS50931">
    <property type="entry name" value="HTH_LYSR"/>
    <property type="match status" value="1"/>
</dbReference>
<evidence type="ECO:0000256" key="1">
    <source>
        <dbReference type="ARBA" id="ARBA00009437"/>
    </source>
</evidence>
<dbReference type="SUPFAM" id="SSF46785">
    <property type="entry name" value="Winged helix' DNA-binding domain"/>
    <property type="match status" value="1"/>
</dbReference>
<dbReference type="Pfam" id="PF00126">
    <property type="entry name" value="HTH_1"/>
    <property type="match status" value="1"/>
</dbReference>
<feature type="domain" description="HTH lysR-type" evidence="5">
    <location>
        <begin position="1"/>
        <end position="59"/>
    </location>
</feature>
<dbReference type="CDD" id="cd08422">
    <property type="entry name" value="PBP2_CrgA_like"/>
    <property type="match status" value="1"/>
</dbReference>
<dbReference type="Gene3D" id="3.40.190.290">
    <property type="match status" value="1"/>
</dbReference>
<comment type="similarity">
    <text evidence="1">Belongs to the LysR transcriptional regulatory family.</text>
</comment>
<dbReference type="EMBL" id="QJKB01000019">
    <property type="protein sequence ID" value="PXX36821.1"/>
    <property type="molecule type" value="Genomic_DNA"/>
</dbReference>
<dbReference type="GO" id="GO:0003700">
    <property type="term" value="F:DNA-binding transcription factor activity"/>
    <property type="evidence" value="ECO:0007669"/>
    <property type="project" value="InterPro"/>
</dbReference>
<dbReference type="SUPFAM" id="SSF53850">
    <property type="entry name" value="Periplasmic binding protein-like II"/>
    <property type="match status" value="1"/>
</dbReference>
<dbReference type="InterPro" id="IPR000847">
    <property type="entry name" value="LysR_HTH_N"/>
</dbReference>
<evidence type="ECO:0000256" key="4">
    <source>
        <dbReference type="ARBA" id="ARBA00023163"/>
    </source>
</evidence>
<dbReference type="Proteomes" id="UP000247792">
    <property type="component" value="Unassembled WGS sequence"/>
</dbReference>
<organism evidence="6 7">
    <name type="scientific">Undibacterium pigrum</name>
    <dbReference type="NCBI Taxonomy" id="401470"/>
    <lineage>
        <taxon>Bacteria</taxon>
        <taxon>Pseudomonadati</taxon>
        <taxon>Pseudomonadota</taxon>
        <taxon>Betaproteobacteria</taxon>
        <taxon>Burkholderiales</taxon>
        <taxon>Oxalobacteraceae</taxon>
        <taxon>Undibacterium</taxon>
    </lineage>
</organism>
<evidence type="ECO:0000256" key="2">
    <source>
        <dbReference type="ARBA" id="ARBA00023015"/>
    </source>
</evidence>
<dbReference type="Gene3D" id="1.10.10.10">
    <property type="entry name" value="Winged helix-like DNA-binding domain superfamily/Winged helix DNA-binding domain"/>
    <property type="match status" value="1"/>
</dbReference>
<proteinExistence type="inferred from homology"/>
<evidence type="ECO:0000313" key="7">
    <source>
        <dbReference type="Proteomes" id="UP000247792"/>
    </source>
</evidence>
<keyword evidence="7" id="KW-1185">Reference proteome</keyword>
<dbReference type="PANTHER" id="PTHR30537:SF5">
    <property type="entry name" value="HTH-TYPE TRANSCRIPTIONAL ACTIVATOR TTDR-RELATED"/>
    <property type="match status" value="1"/>
</dbReference>
<dbReference type="AlphaFoldDB" id="A0A318IR35"/>
<keyword evidence="4" id="KW-0804">Transcription</keyword>
<dbReference type="FunFam" id="1.10.10.10:FF:000001">
    <property type="entry name" value="LysR family transcriptional regulator"/>
    <property type="match status" value="1"/>
</dbReference>
<dbReference type="InterPro" id="IPR036390">
    <property type="entry name" value="WH_DNA-bd_sf"/>
</dbReference>
<dbReference type="OrthoDB" id="8928056at2"/>
<evidence type="ECO:0000256" key="3">
    <source>
        <dbReference type="ARBA" id="ARBA00023125"/>
    </source>
</evidence>
<accession>A0A318IR35</accession>
<comment type="caution">
    <text evidence="6">The sequence shown here is derived from an EMBL/GenBank/DDBJ whole genome shotgun (WGS) entry which is preliminary data.</text>
</comment>
<protein>
    <submittedName>
        <fullName evidence="6">LysR family transcriptional regulator</fullName>
    </submittedName>
</protein>